<sequence length="37" mass="4404">MRHAVLRILTIKFYEINLICIFCQAADRFGKRCNAKF</sequence>
<reference evidence="1 2" key="1">
    <citation type="submission" date="2009-07" db="EMBL/GenBank/DDBJ databases">
        <authorList>
            <person name="Madupu R."/>
            <person name="Sebastian Y."/>
            <person name="Durkin A.S."/>
            <person name="Torralba M."/>
            <person name="Methe B."/>
            <person name="Sutton G.G."/>
            <person name="Strausberg R.L."/>
            <person name="Nelson K.E."/>
        </authorList>
    </citation>
    <scope>NUCLEOTIDE SEQUENCE [LARGE SCALE GENOMIC DNA]</scope>
    <source>
        <strain evidence="1 2">RM3268</strain>
    </source>
</reference>
<proteinExistence type="predicted"/>
<organism evidence="1 2">
    <name type="scientific">Campylobacter gracilis RM3268</name>
    <dbReference type="NCBI Taxonomy" id="553220"/>
    <lineage>
        <taxon>Bacteria</taxon>
        <taxon>Pseudomonadati</taxon>
        <taxon>Campylobacterota</taxon>
        <taxon>Epsilonproteobacteria</taxon>
        <taxon>Campylobacterales</taxon>
        <taxon>Campylobacteraceae</taxon>
        <taxon>Campylobacter</taxon>
    </lineage>
</organism>
<evidence type="ECO:0000313" key="1">
    <source>
        <dbReference type="EMBL" id="EEV16741.1"/>
    </source>
</evidence>
<gene>
    <name evidence="1" type="ORF">CAMGR0001_0355</name>
</gene>
<comment type="caution">
    <text evidence="1">The sequence shown here is derived from an EMBL/GenBank/DDBJ whole genome shotgun (WGS) entry which is preliminary data.</text>
</comment>
<protein>
    <submittedName>
        <fullName evidence="1">Uncharacterized protein</fullName>
    </submittedName>
</protein>
<evidence type="ECO:0000313" key="2">
    <source>
        <dbReference type="Proteomes" id="UP000005709"/>
    </source>
</evidence>
<dbReference type="AlphaFoldDB" id="C8PKY2"/>
<dbReference type="Proteomes" id="UP000005709">
    <property type="component" value="Unassembled WGS sequence"/>
</dbReference>
<dbReference type="EMBL" id="ACYG01000030">
    <property type="protein sequence ID" value="EEV16741.1"/>
    <property type="molecule type" value="Genomic_DNA"/>
</dbReference>
<keyword evidence="2" id="KW-1185">Reference proteome</keyword>
<accession>C8PKY2</accession>
<name>C8PKY2_9BACT</name>